<keyword evidence="5 10" id="KW-0552">Olfaction</keyword>
<organism evidence="11 12">
    <name type="scientific">Tribolium castaneum</name>
    <name type="common">Red flour beetle</name>
    <dbReference type="NCBI Taxonomy" id="7070"/>
    <lineage>
        <taxon>Eukaryota</taxon>
        <taxon>Metazoa</taxon>
        <taxon>Ecdysozoa</taxon>
        <taxon>Arthropoda</taxon>
        <taxon>Hexapoda</taxon>
        <taxon>Insecta</taxon>
        <taxon>Pterygota</taxon>
        <taxon>Neoptera</taxon>
        <taxon>Endopterygota</taxon>
        <taxon>Coleoptera</taxon>
        <taxon>Polyphaga</taxon>
        <taxon>Cucujiformia</taxon>
        <taxon>Tenebrionidae</taxon>
        <taxon>Tenebrionidae incertae sedis</taxon>
        <taxon>Tribolium</taxon>
    </lineage>
</organism>
<comment type="subcellular location">
    <subcellularLocation>
        <location evidence="1 10">Cell membrane</location>
        <topology evidence="1 10">Multi-pass membrane protein</topology>
    </subcellularLocation>
</comment>
<dbReference type="GO" id="GO:0007165">
    <property type="term" value="P:signal transduction"/>
    <property type="evidence" value="ECO:0007669"/>
    <property type="project" value="UniProtKB-KW"/>
</dbReference>
<dbReference type="GO" id="GO:0005886">
    <property type="term" value="C:plasma membrane"/>
    <property type="evidence" value="ECO:0000318"/>
    <property type="project" value="GO_Central"/>
</dbReference>
<comment type="caution">
    <text evidence="10">Lacks conserved residue(s) required for the propagation of feature annotation.</text>
</comment>
<dbReference type="Proteomes" id="UP000007266">
    <property type="component" value="Linkage group 8"/>
</dbReference>
<dbReference type="InParanoid" id="D2CFY3"/>
<gene>
    <name evidence="11" type="primary">Or295</name>
    <name evidence="11" type="ORF">TcasGA2_TC030416</name>
</gene>
<feature type="transmembrane region" description="Helical" evidence="10">
    <location>
        <begin position="71"/>
        <end position="89"/>
    </location>
</feature>
<evidence type="ECO:0000256" key="8">
    <source>
        <dbReference type="ARBA" id="ARBA00023170"/>
    </source>
</evidence>
<dbReference type="AlphaFoldDB" id="D2CFY3"/>
<dbReference type="HOGENOM" id="CLU_059644_1_0_1"/>
<dbReference type="InterPro" id="IPR004117">
    <property type="entry name" value="7tm6_olfct_rcpt"/>
</dbReference>
<keyword evidence="9 10" id="KW-0807">Transducer</keyword>
<dbReference type="GO" id="GO:0005549">
    <property type="term" value="F:odorant binding"/>
    <property type="evidence" value="ECO:0007669"/>
    <property type="project" value="InterPro"/>
</dbReference>
<evidence type="ECO:0000256" key="4">
    <source>
        <dbReference type="ARBA" id="ARBA00022692"/>
    </source>
</evidence>
<keyword evidence="3 10" id="KW-0716">Sensory transduction</keyword>
<evidence type="ECO:0000256" key="10">
    <source>
        <dbReference type="RuleBase" id="RU351113"/>
    </source>
</evidence>
<evidence type="ECO:0000256" key="1">
    <source>
        <dbReference type="ARBA" id="ARBA00004651"/>
    </source>
</evidence>
<keyword evidence="7 10" id="KW-0472">Membrane</keyword>
<sequence length="384" mass="45549">MKFAEPQIQEEDYLKLIKICFIDVFETNLAKLALIVAFVIATGLTILQSYYSINNFTANQFLKYAPVYFGRFYVLVCLVFIFYYTKVIFKIFDTVPKWKYETVSKKYNQHVRRDALYMNYFCLFSVLAGLCTAVLYVIPSEEDHEIFFIVSWFEDNVLEWADILSLCLRLSFLFVSYLMQAPCFQMCYLLRHIQYQMGILKFYMRNIHHGFENLDKLIFDDSFHKEIKRRLEFCIKRHVTIVLIGTTMVREGRIFILLFAISGAMISVSLMMFLFLVERSLPFTYLRLSALIFTATLTGIQYIAQGQSIQNTSEQWFRTLVRIKWYYWNRENQKSYFIILNAYKPFSIKFSQKLAVNYKLGITIAKAVYSIMSFMRYITDHVGN</sequence>
<dbReference type="EMBL" id="KQ971357">
    <property type="protein sequence ID" value="EFA11864.1"/>
    <property type="molecule type" value="Genomic_DNA"/>
</dbReference>
<dbReference type="PhylomeDB" id="D2CFY3"/>
<keyword evidence="6 10" id="KW-1133">Transmembrane helix</keyword>
<reference evidence="11 12" key="2">
    <citation type="journal article" date="2010" name="Nucleic Acids Res.">
        <title>BeetleBase in 2010: revisions to provide comprehensive genomic information for Tribolium castaneum.</title>
        <authorList>
            <person name="Kim H.S."/>
            <person name="Murphy T."/>
            <person name="Xia J."/>
            <person name="Caragea D."/>
            <person name="Park Y."/>
            <person name="Beeman R.W."/>
            <person name="Lorenzen M.D."/>
            <person name="Butcher S."/>
            <person name="Manak J.R."/>
            <person name="Brown S.J."/>
        </authorList>
    </citation>
    <scope>GENOME REANNOTATION</scope>
    <source>
        <strain evidence="11 12">Georgia GA2</strain>
    </source>
</reference>
<evidence type="ECO:0000256" key="2">
    <source>
        <dbReference type="ARBA" id="ARBA00022475"/>
    </source>
</evidence>
<feature type="transmembrane region" description="Helical" evidence="10">
    <location>
        <begin position="115"/>
        <end position="138"/>
    </location>
</feature>
<comment type="similarity">
    <text evidence="10">Belongs to the insect chemoreceptor superfamily. Heteromeric odorant receptor channel (TC 1.A.69) family.</text>
</comment>
<evidence type="ECO:0000313" key="12">
    <source>
        <dbReference type="Proteomes" id="UP000007266"/>
    </source>
</evidence>
<protein>
    <recommendedName>
        <fullName evidence="10">Odorant receptor</fullName>
    </recommendedName>
</protein>
<keyword evidence="12" id="KW-1185">Reference proteome</keyword>
<dbReference type="GO" id="GO:0004984">
    <property type="term" value="F:olfactory receptor activity"/>
    <property type="evidence" value="ECO:0000318"/>
    <property type="project" value="GO_Central"/>
</dbReference>
<reference evidence="11 12" key="1">
    <citation type="journal article" date="2008" name="Nature">
        <title>The genome of the model beetle and pest Tribolium castaneum.</title>
        <authorList>
            <consortium name="Tribolium Genome Sequencing Consortium"/>
            <person name="Richards S."/>
            <person name="Gibbs R.A."/>
            <person name="Weinstock G.M."/>
            <person name="Brown S.J."/>
            <person name="Denell R."/>
            <person name="Beeman R.W."/>
            <person name="Gibbs R."/>
            <person name="Beeman R.W."/>
            <person name="Brown S.J."/>
            <person name="Bucher G."/>
            <person name="Friedrich M."/>
            <person name="Grimmelikhuijzen C.J."/>
            <person name="Klingler M."/>
            <person name="Lorenzen M."/>
            <person name="Richards S."/>
            <person name="Roth S."/>
            <person name="Schroder R."/>
            <person name="Tautz D."/>
            <person name="Zdobnov E.M."/>
            <person name="Muzny D."/>
            <person name="Gibbs R.A."/>
            <person name="Weinstock G.M."/>
            <person name="Attaway T."/>
            <person name="Bell S."/>
            <person name="Buhay C.J."/>
            <person name="Chandrabose M.N."/>
            <person name="Chavez D."/>
            <person name="Clerk-Blankenburg K.P."/>
            <person name="Cree A."/>
            <person name="Dao M."/>
            <person name="Davis C."/>
            <person name="Chacko J."/>
            <person name="Dinh H."/>
            <person name="Dugan-Rocha S."/>
            <person name="Fowler G."/>
            <person name="Garner T.T."/>
            <person name="Garnes J."/>
            <person name="Gnirke A."/>
            <person name="Hawes A."/>
            <person name="Hernandez J."/>
            <person name="Hines S."/>
            <person name="Holder M."/>
            <person name="Hume J."/>
            <person name="Jhangiani S.N."/>
            <person name="Joshi V."/>
            <person name="Khan Z.M."/>
            <person name="Jackson L."/>
            <person name="Kovar C."/>
            <person name="Kowis A."/>
            <person name="Lee S."/>
            <person name="Lewis L.R."/>
            <person name="Margolis J."/>
            <person name="Morgan M."/>
            <person name="Nazareth L.V."/>
            <person name="Nguyen N."/>
            <person name="Okwuonu G."/>
            <person name="Parker D."/>
            <person name="Richards S."/>
            <person name="Ruiz S.J."/>
            <person name="Santibanez J."/>
            <person name="Savard J."/>
            <person name="Scherer S.E."/>
            <person name="Schneider B."/>
            <person name="Sodergren E."/>
            <person name="Tautz D."/>
            <person name="Vattahil S."/>
            <person name="Villasana D."/>
            <person name="White C.S."/>
            <person name="Wright R."/>
            <person name="Park Y."/>
            <person name="Beeman R.W."/>
            <person name="Lord J."/>
            <person name="Oppert B."/>
            <person name="Lorenzen M."/>
            <person name="Brown S."/>
            <person name="Wang L."/>
            <person name="Savard J."/>
            <person name="Tautz D."/>
            <person name="Richards S."/>
            <person name="Weinstock G."/>
            <person name="Gibbs R.A."/>
            <person name="Liu Y."/>
            <person name="Worley K."/>
            <person name="Weinstock G."/>
            <person name="Elsik C.G."/>
            <person name="Reese J.T."/>
            <person name="Elhaik E."/>
            <person name="Landan G."/>
            <person name="Graur D."/>
            <person name="Arensburger P."/>
            <person name="Atkinson P."/>
            <person name="Beeman R.W."/>
            <person name="Beidler J."/>
            <person name="Brown S.J."/>
            <person name="Demuth J.P."/>
            <person name="Drury D.W."/>
            <person name="Du Y.Z."/>
            <person name="Fujiwara H."/>
            <person name="Lorenzen M."/>
            <person name="Maselli V."/>
            <person name="Osanai M."/>
            <person name="Park Y."/>
            <person name="Robertson H.M."/>
            <person name="Tu Z."/>
            <person name="Wang J.J."/>
            <person name="Wang S."/>
            <person name="Richards S."/>
            <person name="Song H."/>
            <person name="Zhang L."/>
            <person name="Sodergren E."/>
            <person name="Werner D."/>
            <person name="Stanke M."/>
            <person name="Morgenstern B."/>
            <person name="Solovyev V."/>
            <person name="Kosarev P."/>
            <person name="Brown G."/>
            <person name="Chen H.C."/>
            <person name="Ermolaeva O."/>
            <person name="Hlavina W."/>
            <person name="Kapustin Y."/>
            <person name="Kiryutin B."/>
            <person name="Kitts P."/>
            <person name="Maglott D."/>
            <person name="Pruitt K."/>
            <person name="Sapojnikov V."/>
            <person name="Souvorov A."/>
            <person name="Mackey A.J."/>
            <person name="Waterhouse R.M."/>
            <person name="Wyder S."/>
            <person name="Zdobnov E.M."/>
            <person name="Zdobnov E.M."/>
            <person name="Wyder S."/>
            <person name="Kriventseva E.V."/>
            <person name="Kadowaki T."/>
            <person name="Bork P."/>
            <person name="Aranda M."/>
            <person name="Bao R."/>
            <person name="Beermann A."/>
            <person name="Berns N."/>
            <person name="Bolognesi R."/>
            <person name="Bonneton F."/>
            <person name="Bopp D."/>
            <person name="Brown S.J."/>
            <person name="Bucher G."/>
            <person name="Butts T."/>
            <person name="Chaumot A."/>
            <person name="Denell R.E."/>
            <person name="Ferrier D.E."/>
            <person name="Friedrich M."/>
            <person name="Gordon C.M."/>
            <person name="Jindra M."/>
            <person name="Klingler M."/>
            <person name="Lan Q."/>
            <person name="Lattorff H.M."/>
            <person name="Laudet V."/>
            <person name="von Levetsow C."/>
            <person name="Liu Z."/>
            <person name="Lutz R."/>
            <person name="Lynch J.A."/>
            <person name="da Fonseca R.N."/>
            <person name="Posnien N."/>
            <person name="Reuter R."/>
            <person name="Roth S."/>
            <person name="Savard J."/>
            <person name="Schinko J.B."/>
            <person name="Schmitt C."/>
            <person name="Schoppmeier M."/>
            <person name="Schroder R."/>
            <person name="Shippy T.D."/>
            <person name="Simonnet F."/>
            <person name="Marques-Souza H."/>
            <person name="Tautz D."/>
            <person name="Tomoyasu Y."/>
            <person name="Trauner J."/>
            <person name="Van der Zee M."/>
            <person name="Vervoort M."/>
            <person name="Wittkopp N."/>
            <person name="Wimmer E.A."/>
            <person name="Yang X."/>
            <person name="Jones A.K."/>
            <person name="Sattelle D.B."/>
            <person name="Ebert P.R."/>
            <person name="Nelson D."/>
            <person name="Scott J.G."/>
            <person name="Beeman R.W."/>
            <person name="Muthukrishnan S."/>
            <person name="Kramer K.J."/>
            <person name="Arakane Y."/>
            <person name="Beeman R.W."/>
            <person name="Zhu Q."/>
            <person name="Hogenkamp D."/>
            <person name="Dixit R."/>
            <person name="Oppert B."/>
            <person name="Jiang H."/>
            <person name="Zou Z."/>
            <person name="Marshall J."/>
            <person name="Elpidina E."/>
            <person name="Vinokurov K."/>
            <person name="Oppert C."/>
            <person name="Zou Z."/>
            <person name="Evans J."/>
            <person name="Lu Z."/>
            <person name="Zhao P."/>
            <person name="Sumathipala N."/>
            <person name="Altincicek B."/>
            <person name="Vilcinskas A."/>
            <person name="Williams M."/>
            <person name="Hultmark D."/>
            <person name="Hetru C."/>
            <person name="Jiang H."/>
            <person name="Grimmelikhuijzen C.J."/>
            <person name="Hauser F."/>
            <person name="Cazzamali G."/>
            <person name="Williamson M."/>
            <person name="Park Y."/>
            <person name="Li B."/>
            <person name="Tanaka Y."/>
            <person name="Predel R."/>
            <person name="Neupert S."/>
            <person name="Schachtner J."/>
            <person name="Verleyen P."/>
            <person name="Raible F."/>
            <person name="Bork P."/>
            <person name="Friedrich M."/>
            <person name="Walden K.K."/>
            <person name="Robertson H.M."/>
            <person name="Angeli S."/>
            <person name="Foret S."/>
            <person name="Bucher G."/>
            <person name="Schuetz S."/>
            <person name="Maleszka R."/>
            <person name="Wimmer E.A."/>
            <person name="Beeman R.W."/>
            <person name="Lorenzen M."/>
            <person name="Tomoyasu Y."/>
            <person name="Miller S.C."/>
            <person name="Grossmann D."/>
            <person name="Bucher G."/>
        </authorList>
    </citation>
    <scope>NUCLEOTIDE SEQUENCE [LARGE SCALE GENOMIC DNA]</scope>
    <source>
        <strain evidence="11 12">Georgia GA2</strain>
    </source>
</reference>
<evidence type="ECO:0000256" key="5">
    <source>
        <dbReference type="ARBA" id="ARBA00022725"/>
    </source>
</evidence>
<evidence type="ECO:0000256" key="7">
    <source>
        <dbReference type="ARBA" id="ARBA00023136"/>
    </source>
</evidence>
<dbReference type="PANTHER" id="PTHR21137">
    <property type="entry name" value="ODORANT RECEPTOR"/>
    <property type="match status" value="1"/>
</dbReference>
<feature type="transmembrane region" description="Helical" evidence="10">
    <location>
        <begin position="158"/>
        <end position="179"/>
    </location>
</feature>
<keyword evidence="8 10" id="KW-0675">Receptor</keyword>
<keyword evidence="2" id="KW-1003">Cell membrane</keyword>
<feature type="transmembrane region" description="Helical" evidence="10">
    <location>
        <begin position="254"/>
        <end position="277"/>
    </location>
</feature>
<proteinExistence type="inferred from homology"/>
<evidence type="ECO:0000256" key="9">
    <source>
        <dbReference type="ARBA" id="ARBA00023224"/>
    </source>
</evidence>
<feature type="transmembrane region" description="Helical" evidence="10">
    <location>
        <begin position="32"/>
        <end position="51"/>
    </location>
</feature>
<evidence type="ECO:0000313" key="11">
    <source>
        <dbReference type="EMBL" id="EFA11864.1"/>
    </source>
</evidence>
<evidence type="ECO:0000256" key="3">
    <source>
        <dbReference type="ARBA" id="ARBA00022606"/>
    </source>
</evidence>
<feature type="transmembrane region" description="Helical" evidence="10">
    <location>
        <begin position="283"/>
        <end position="304"/>
    </location>
</feature>
<dbReference type="GO" id="GO:0050911">
    <property type="term" value="P:detection of chemical stimulus involved in sensory perception of smell"/>
    <property type="evidence" value="ECO:0000318"/>
    <property type="project" value="GO_Central"/>
</dbReference>
<keyword evidence="4 10" id="KW-0812">Transmembrane</keyword>
<evidence type="ECO:0000256" key="6">
    <source>
        <dbReference type="ARBA" id="ARBA00022989"/>
    </source>
</evidence>
<name>D2CFY3_TRICA</name>
<accession>D2CFY3</accession>
<dbReference type="PANTHER" id="PTHR21137:SF35">
    <property type="entry name" value="ODORANT RECEPTOR 19A-RELATED"/>
    <property type="match status" value="1"/>
</dbReference>